<evidence type="ECO:0000256" key="5">
    <source>
        <dbReference type="ARBA" id="ARBA00023136"/>
    </source>
</evidence>
<dbReference type="CDD" id="cd16429">
    <property type="entry name" value="VirB10"/>
    <property type="match status" value="1"/>
</dbReference>
<evidence type="ECO:0000256" key="1">
    <source>
        <dbReference type="ARBA" id="ARBA00004167"/>
    </source>
</evidence>
<reference evidence="8 9" key="1">
    <citation type="submission" date="2015-01" db="EMBL/GenBank/DDBJ databases">
        <title>Genome Sequencing of Rickettsiales.</title>
        <authorList>
            <person name="Daugherty S.C."/>
            <person name="Su Q."/>
            <person name="Abolude K."/>
            <person name="Beier-Sexton M."/>
            <person name="Carlyon J.A."/>
            <person name="Carter R."/>
            <person name="Day N.P."/>
            <person name="Dumler S.J."/>
            <person name="Dyachenko V."/>
            <person name="Godinez A."/>
            <person name="Kurtti T.J."/>
            <person name="Lichay M."/>
            <person name="Mullins K.E."/>
            <person name="Ott S."/>
            <person name="Pappas-Brown V."/>
            <person name="Paris D.H."/>
            <person name="Patel P."/>
            <person name="Richards A.L."/>
            <person name="Sadzewicz L."/>
            <person name="Sears K."/>
            <person name="Seidman D."/>
            <person name="Sengamalay N."/>
            <person name="Stenos J."/>
            <person name="Tallon L.J."/>
            <person name="Vincent G."/>
            <person name="Fraser C.M."/>
            <person name="Munderloh U."/>
            <person name="Dunning-Hotopp J.C."/>
        </authorList>
    </citation>
    <scope>NUCLEOTIDE SEQUENCE [LARGE SCALE GENOMIC DNA]</scope>
    <source>
        <strain evidence="8 9">NCH-1</strain>
    </source>
</reference>
<evidence type="ECO:0000313" key="9">
    <source>
        <dbReference type="Proteomes" id="UP000033754"/>
    </source>
</evidence>
<evidence type="ECO:0000256" key="6">
    <source>
        <dbReference type="SAM" id="MobiDB-lite"/>
    </source>
</evidence>
<keyword evidence="4 7" id="KW-1133">Transmembrane helix</keyword>
<organism evidence="8 9">
    <name type="scientific">Anaplasma phagocytophilum str. NCH-1</name>
    <dbReference type="NCBI Taxonomy" id="1359161"/>
    <lineage>
        <taxon>Bacteria</taxon>
        <taxon>Pseudomonadati</taxon>
        <taxon>Pseudomonadota</taxon>
        <taxon>Alphaproteobacteria</taxon>
        <taxon>Rickettsiales</taxon>
        <taxon>Anaplasmataceae</taxon>
        <taxon>Anaplasma</taxon>
        <taxon>phagocytophilum group</taxon>
    </lineage>
</organism>
<feature type="region of interest" description="Disordered" evidence="6">
    <location>
        <begin position="73"/>
        <end position="95"/>
    </location>
</feature>
<dbReference type="Pfam" id="PF03743">
    <property type="entry name" value="TrbI"/>
    <property type="match status" value="1"/>
</dbReference>
<keyword evidence="5 7" id="KW-0472">Membrane</keyword>
<evidence type="ECO:0000256" key="7">
    <source>
        <dbReference type="SAM" id="Phobius"/>
    </source>
</evidence>
<dbReference type="GO" id="GO:0016020">
    <property type="term" value="C:membrane"/>
    <property type="evidence" value="ECO:0007669"/>
    <property type="project" value="UniProtKB-SubCell"/>
</dbReference>
<comment type="similarity">
    <text evidence="2">Belongs to the TrbI/VirB10 family.</text>
</comment>
<dbReference type="RefSeq" id="WP_011451402.1">
    <property type="nucleotide sequence ID" value="NZ_LANT01000001.1"/>
</dbReference>
<dbReference type="AlphaFoldDB" id="A0A0F3NJU5"/>
<dbReference type="InterPro" id="IPR005498">
    <property type="entry name" value="T4SS_VirB10/TraB/TrbI"/>
</dbReference>
<dbReference type="InterPro" id="IPR042217">
    <property type="entry name" value="T4SS_VirB10/TrbI"/>
</dbReference>
<comment type="subcellular location">
    <subcellularLocation>
        <location evidence="1">Membrane</location>
        <topology evidence="1">Single-pass membrane protein</topology>
    </subcellularLocation>
</comment>
<dbReference type="GeneID" id="92747744"/>
<proteinExistence type="inferred from homology"/>
<evidence type="ECO:0000256" key="4">
    <source>
        <dbReference type="ARBA" id="ARBA00022989"/>
    </source>
</evidence>
<evidence type="ECO:0000256" key="2">
    <source>
        <dbReference type="ARBA" id="ARBA00010265"/>
    </source>
</evidence>
<dbReference type="Gene3D" id="2.40.128.260">
    <property type="entry name" value="Type IV secretion system, VirB10/TraB/TrbI"/>
    <property type="match status" value="1"/>
</dbReference>
<feature type="transmembrane region" description="Helical" evidence="7">
    <location>
        <begin position="29"/>
        <end position="47"/>
    </location>
</feature>
<evidence type="ECO:0000313" key="8">
    <source>
        <dbReference type="EMBL" id="KJV68300.1"/>
    </source>
</evidence>
<keyword evidence="3 7" id="KW-0812">Transmembrane</keyword>
<accession>A0A0F3NJU5</accession>
<evidence type="ECO:0000256" key="3">
    <source>
        <dbReference type="ARBA" id="ARBA00022692"/>
    </source>
</evidence>
<dbReference type="FunFam" id="2.40.128.260:FF:000002">
    <property type="entry name" value="Type IV secretion system protein VirB10"/>
    <property type="match status" value="1"/>
</dbReference>
<sequence length="434" mass="46900">MADEIRGSSSGENIEDNVNVVGVAKSKKLFVIIVVLIATGLMYYFFFFNKESSDNEEDTQIPRVIEEKEVEKLRKDAGRPAQETAPRILTPPPRLPELPPLVMPTVPDIPVVTKLLKPPVEEEFVEEYNVQEVPSPMGNIAPPEREEISLPLPYKTITTEQPSFLGYDKEKRGAPMIAFGGGGGEAAGSESGDGSVGGKEDARFTAWQGLEGTQSPSVRATRVGDTRYIILQGHMIDAVLETAINSDISGVLRAVVSRDVYASSGDAVVIPKGSRLIGSYFFDSAGNNVRVDVNWSRVILPHGVDIQIASSGTDELGRNGISGVVDNKVGSILTSTIFLAGISLGTAYVTEQIPSLRTETVKVETPADGKDGKKTTSSSLSTKIVSDAIKDFSDSMKEIVNKYSNRTPTVYVDQGTVMKVFVNQDVVFPRDAVR</sequence>
<dbReference type="Proteomes" id="UP000033754">
    <property type="component" value="Unassembled WGS sequence"/>
</dbReference>
<comment type="caution">
    <text evidence="8">The sequence shown here is derived from an EMBL/GenBank/DDBJ whole genome shotgun (WGS) entry which is preliminary data.</text>
</comment>
<gene>
    <name evidence="8" type="ORF">EPHNCH_0188</name>
</gene>
<name>A0A0F3NJU5_ANAPH</name>
<dbReference type="PATRIC" id="fig|1359161.3.peg.197"/>
<dbReference type="SMR" id="A0A0F3NJU5"/>
<dbReference type="EMBL" id="LANT01000001">
    <property type="protein sequence ID" value="KJV68300.1"/>
    <property type="molecule type" value="Genomic_DNA"/>
</dbReference>
<protein>
    <submittedName>
        <fullName evidence="8">Bacterial conjugation TrbI-like family protein</fullName>
    </submittedName>
</protein>